<feature type="domain" description="Putative endonuclease Z1" evidence="1">
    <location>
        <begin position="382"/>
        <end position="609"/>
    </location>
</feature>
<evidence type="ECO:0000259" key="1">
    <source>
        <dbReference type="Pfam" id="PF10593"/>
    </source>
</evidence>
<protein>
    <submittedName>
        <fullName evidence="2">Z1 domain-containing protein</fullName>
    </submittedName>
</protein>
<comment type="caution">
    <text evidence="2">The sequence shown here is derived from an EMBL/GenBank/DDBJ whole genome shotgun (WGS) entry which is preliminary data.</text>
</comment>
<organism evidence="2 3">
    <name type="scientific">Listeria booriae</name>
    <dbReference type="NCBI Taxonomy" id="1552123"/>
    <lineage>
        <taxon>Bacteria</taxon>
        <taxon>Bacillati</taxon>
        <taxon>Bacillota</taxon>
        <taxon>Bacilli</taxon>
        <taxon>Bacillales</taxon>
        <taxon>Listeriaceae</taxon>
        <taxon>Listeria</taxon>
    </lineage>
</organism>
<dbReference type="InterPro" id="IPR018310">
    <property type="entry name" value="Put_endonuclease_Z1-dom"/>
</dbReference>
<accession>A0A7X1CF52</accession>
<name>A0A7X1CF52_9LIST</name>
<dbReference type="EMBL" id="JAARRW010000003">
    <property type="protein sequence ID" value="MBC1562050.1"/>
    <property type="molecule type" value="Genomic_DNA"/>
</dbReference>
<evidence type="ECO:0000313" key="2">
    <source>
        <dbReference type="EMBL" id="MBC1562050.1"/>
    </source>
</evidence>
<evidence type="ECO:0000313" key="3">
    <source>
        <dbReference type="Proteomes" id="UP000541955"/>
    </source>
</evidence>
<dbReference type="Pfam" id="PF10593">
    <property type="entry name" value="Z1"/>
    <property type="match status" value="1"/>
</dbReference>
<proteinExistence type="predicted"/>
<reference evidence="2 3" key="1">
    <citation type="submission" date="2020-03" db="EMBL/GenBank/DDBJ databases">
        <title>Soil Listeria distribution.</title>
        <authorList>
            <person name="Liao J."/>
            <person name="Wiedmann M."/>
        </authorList>
    </citation>
    <scope>NUCLEOTIDE SEQUENCE [LARGE SCALE GENOMIC DNA]</scope>
    <source>
        <strain evidence="2 3">FSL L7-1387</strain>
    </source>
</reference>
<dbReference type="Proteomes" id="UP000541955">
    <property type="component" value="Unassembled WGS sequence"/>
</dbReference>
<dbReference type="InterPro" id="IPR027417">
    <property type="entry name" value="P-loop_NTPase"/>
</dbReference>
<dbReference type="AlphaFoldDB" id="A0A7X1CF52"/>
<sequence length="861" mass="99016">MDTYRQKFYDNCNFIYMRKKKFSEMSYEDAMRESISEAKAAILNQGIDISEDEFREWTAKIWSEINIEIPCGVSNQDEKRVNEGNYPKETFFWEHYRSSLEKDRDSVAIDEIDKYTERIMSHITPPREEGSFDKRGLVLGYVQSGKTANFIGVINKAFDRNYNLIIVLAGMSDALRTQTQERVNREVLSGNSSLEADDNNYVRTLTNEMNEFKYRYMTSALDLNKKSICVVKKNSSVLKDLIRYLAESEGSFGDSNVLIVDDEADQASVNTAVLARGEEPKTINKLIRQILELFDRKSYVGYTATPFANLLIDVEEEHPKFKRDIFPKDFVINLPKPRGYYGPEEYFEDISEERTPIRLIDYNESAELAKVSDNGSVNPGGLTEAVRHFLLVASIREGREQKKNHNSMLIHVSQLTKGHKGLFKLVDQYFKVLKTKILNNDSVILNLLKKEYNEIMLHSDKWNDRRSSVNTWEEVLESIKNNLGKVEIIMLNGESEDTLDYPSYNEVGKHVIVIGGNKISRGLTLEGLIVSYYARPTKIMDTLMQMARWFGYRESYIDLCRVYITKELAEQFSDIANAMIEIRIELEEMDKNGKTPSEFAIKMKSHPTMILTSKLKMQNARFGMVNYEGKLVQTRNFGNKKKFFENNMKATSSLLAPLEKKMVISGDGKKLSYHLFSEVRASAIKDFLESYETINSYRADSKLMKKYIEYANSINELEKWSVIVVEGYEGGYKVELPNISIKNAIYRRKNEFNNYGDGHPDIKALVSGNNEEFLDLTLNKNNLADASRATNRGRRSETDGLLLIYPLNPNVPTFKGIDVEFTSKLVPIGIAVSFPFSKKNMGEHLYLYNKSIKTQHDEVRL</sequence>
<dbReference type="RefSeq" id="WP_185429508.1">
    <property type="nucleotide sequence ID" value="NZ_JAARRW010000003.1"/>
</dbReference>
<dbReference type="Gene3D" id="3.40.50.300">
    <property type="entry name" value="P-loop containing nucleotide triphosphate hydrolases"/>
    <property type="match status" value="1"/>
</dbReference>
<gene>
    <name evidence="2" type="ORF">HB902_08175</name>
</gene>